<feature type="non-terminal residue" evidence="2">
    <location>
        <position position="376"/>
    </location>
</feature>
<feature type="compositionally biased region" description="Basic and acidic residues" evidence="1">
    <location>
        <begin position="136"/>
        <end position="152"/>
    </location>
</feature>
<dbReference type="Proteomes" id="UP000789570">
    <property type="component" value="Unassembled WGS sequence"/>
</dbReference>
<feature type="region of interest" description="Disordered" evidence="1">
    <location>
        <begin position="318"/>
        <end position="340"/>
    </location>
</feature>
<comment type="caution">
    <text evidence="2">The sequence shown here is derived from an EMBL/GenBank/DDBJ whole genome shotgun (WGS) entry which is preliminary data.</text>
</comment>
<feature type="compositionally biased region" description="Polar residues" evidence="1">
    <location>
        <begin position="159"/>
        <end position="168"/>
    </location>
</feature>
<accession>A0A9N9HVQ3</accession>
<name>A0A9N9HVQ3_9GLOM</name>
<protein>
    <submittedName>
        <fullName evidence="2">8450_t:CDS:1</fullName>
    </submittedName>
</protein>
<reference evidence="2" key="1">
    <citation type="submission" date="2021-06" db="EMBL/GenBank/DDBJ databases">
        <authorList>
            <person name="Kallberg Y."/>
            <person name="Tangrot J."/>
            <person name="Rosling A."/>
        </authorList>
    </citation>
    <scope>NUCLEOTIDE SEQUENCE</scope>
    <source>
        <strain evidence="2">UK204</strain>
    </source>
</reference>
<dbReference type="EMBL" id="CAJVPQ010008681">
    <property type="protein sequence ID" value="CAG8708917.1"/>
    <property type="molecule type" value="Genomic_DNA"/>
</dbReference>
<dbReference type="AlphaFoldDB" id="A0A9N9HVQ3"/>
<sequence length="376" mass="42448">ASLNECDTEPFERKIDCYISSLGTIADNEKDCKRSVRAQVTFWVVWASDRSDTGPVEAQSDLLGCSVVQRLLADFGGWGTQPAGKWEKDRSYKQMHVNYPSFTENTINNGTVNGRTIVAGTMSKGRNIRSTLQRLKVTESNERQEENKELAGSKKAKTTKNMPSSSPRVVTGGATTPSEPSSSISEIQVETESGIKNSFQLDMQPMVEWRVDNINDSRRFRQYQQITVDKLKNNGLKWDDTFEIWHCRQLVLSYHVHMQILQTYNGTNYSKKPLSASKTHYSTINLKCSAGSMLLLTDLPPIKVNKSTSTHEDGIIFHPSSNNHYSRRTKDTKPTSATSHQRPMINTSFLCSFNRINKNNINVNLNVPIYNLLLIL</sequence>
<gene>
    <name evidence="2" type="ORF">FCALED_LOCUS13825</name>
</gene>
<dbReference type="OrthoDB" id="10673430at2759"/>
<organism evidence="2 3">
    <name type="scientific">Funneliformis caledonium</name>
    <dbReference type="NCBI Taxonomy" id="1117310"/>
    <lineage>
        <taxon>Eukaryota</taxon>
        <taxon>Fungi</taxon>
        <taxon>Fungi incertae sedis</taxon>
        <taxon>Mucoromycota</taxon>
        <taxon>Glomeromycotina</taxon>
        <taxon>Glomeromycetes</taxon>
        <taxon>Glomerales</taxon>
        <taxon>Glomeraceae</taxon>
        <taxon>Funneliformis</taxon>
    </lineage>
</organism>
<evidence type="ECO:0000313" key="3">
    <source>
        <dbReference type="Proteomes" id="UP000789570"/>
    </source>
</evidence>
<feature type="region of interest" description="Disordered" evidence="1">
    <location>
        <begin position="136"/>
        <end position="185"/>
    </location>
</feature>
<evidence type="ECO:0000256" key="1">
    <source>
        <dbReference type="SAM" id="MobiDB-lite"/>
    </source>
</evidence>
<keyword evidence="3" id="KW-1185">Reference proteome</keyword>
<feature type="compositionally biased region" description="Low complexity" evidence="1">
    <location>
        <begin position="175"/>
        <end position="185"/>
    </location>
</feature>
<evidence type="ECO:0000313" key="2">
    <source>
        <dbReference type="EMBL" id="CAG8708917.1"/>
    </source>
</evidence>
<proteinExistence type="predicted"/>